<dbReference type="Proteomes" id="UP001149813">
    <property type="component" value="Unassembled WGS sequence"/>
</dbReference>
<comment type="pathway">
    <text evidence="1">Cofactor biosynthesis; tetrahydrofolate biosynthesis; 5,6,7,8-tetrahydrofolate from 7,8-dihydrofolate: step 1/1.</text>
</comment>
<feature type="domain" description="DHFR" evidence="8">
    <location>
        <begin position="5"/>
        <end position="210"/>
    </location>
</feature>
<evidence type="ECO:0000256" key="5">
    <source>
        <dbReference type="ARBA" id="ARBA00022857"/>
    </source>
</evidence>
<evidence type="ECO:0000256" key="1">
    <source>
        <dbReference type="ARBA" id="ARBA00004903"/>
    </source>
</evidence>
<dbReference type="InterPro" id="IPR001796">
    <property type="entry name" value="DHFR_dom"/>
</dbReference>
<evidence type="ECO:0000256" key="4">
    <source>
        <dbReference type="ARBA" id="ARBA00022563"/>
    </source>
</evidence>
<dbReference type="InterPro" id="IPR017925">
    <property type="entry name" value="DHFR_CS"/>
</dbReference>
<dbReference type="OrthoDB" id="414698at2759"/>
<dbReference type="AlphaFoldDB" id="A0A9W8CQX8"/>
<evidence type="ECO:0000256" key="3">
    <source>
        <dbReference type="ARBA" id="ARBA00018886"/>
    </source>
</evidence>
<dbReference type="PANTHER" id="PTHR48069:SF3">
    <property type="entry name" value="DIHYDROFOLATE REDUCTASE"/>
    <property type="match status" value="1"/>
</dbReference>
<dbReference type="EMBL" id="JANBOJ010000246">
    <property type="protein sequence ID" value="KAJ1720568.1"/>
    <property type="molecule type" value="Genomic_DNA"/>
</dbReference>
<name>A0A9W8CQX8_9FUNG</name>
<evidence type="ECO:0000256" key="7">
    <source>
        <dbReference type="RuleBase" id="RU004474"/>
    </source>
</evidence>
<accession>A0A9W8CQX8</accession>
<evidence type="ECO:0000256" key="2">
    <source>
        <dbReference type="ARBA" id="ARBA00012856"/>
    </source>
</evidence>
<keyword evidence="10" id="KW-1185">Reference proteome</keyword>
<proteinExistence type="inferred from homology"/>
<evidence type="ECO:0000313" key="9">
    <source>
        <dbReference type="EMBL" id="KAJ1720568.1"/>
    </source>
</evidence>
<comment type="similarity">
    <text evidence="7">Belongs to the dihydrofolate reductase family.</text>
</comment>
<organism evidence="9 10">
    <name type="scientific">Coemansia erecta</name>
    <dbReference type="NCBI Taxonomy" id="147472"/>
    <lineage>
        <taxon>Eukaryota</taxon>
        <taxon>Fungi</taxon>
        <taxon>Fungi incertae sedis</taxon>
        <taxon>Zoopagomycota</taxon>
        <taxon>Kickxellomycotina</taxon>
        <taxon>Kickxellomycetes</taxon>
        <taxon>Kickxellales</taxon>
        <taxon>Kickxellaceae</taxon>
        <taxon>Coemansia</taxon>
    </lineage>
</organism>
<evidence type="ECO:0000256" key="6">
    <source>
        <dbReference type="ARBA" id="ARBA00023002"/>
    </source>
</evidence>
<dbReference type="SUPFAM" id="SSF53597">
    <property type="entry name" value="Dihydrofolate reductase-like"/>
    <property type="match status" value="1"/>
</dbReference>
<keyword evidence="4" id="KW-0554">One-carbon metabolism</keyword>
<dbReference type="Pfam" id="PF00186">
    <property type="entry name" value="DHFR_1"/>
    <property type="match status" value="1"/>
</dbReference>
<dbReference type="Gene3D" id="3.40.430.10">
    <property type="entry name" value="Dihydrofolate Reductase, subunit A"/>
    <property type="match status" value="1"/>
</dbReference>
<dbReference type="CDD" id="cd00209">
    <property type="entry name" value="DHFR"/>
    <property type="match status" value="1"/>
</dbReference>
<evidence type="ECO:0000313" key="10">
    <source>
        <dbReference type="Proteomes" id="UP001149813"/>
    </source>
</evidence>
<reference evidence="9" key="1">
    <citation type="submission" date="2022-07" db="EMBL/GenBank/DDBJ databases">
        <title>Phylogenomic reconstructions and comparative analyses of Kickxellomycotina fungi.</title>
        <authorList>
            <person name="Reynolds N.K."/>
            <person name="Stajich J.E."/>
            <person name="Barry K."/>
            <person name="Grigoriev I.V."/>
            <person name="Crous P."/>
            <person name="Smith M.E."/>
        </authorList>
    </citation>
    <scope>NUCLEOTIDE SEQUENCE</scope>
    <source>
        <strain evidence="9">NBRC 32514</strain>
    </source>
</reference>
<dbReference type="GO" id="GO:0006730">
    <property type="term" value="P:one-carbon metabolic process"/>
    <property type="evidence" value="ECO:0007669"/>
    <property type="project" value="UniProtKB-KW"/>
</dbReference>
<keyword evidence="5" id="KW-0521">NADP</keyword>
<dbReference type="GO" id="GO:0005739">
    <property type="term" value="C:mitochondrion"/>
    <property type="evidence" value="ECO:0007669"/>
    <property type="project" value="TreeGrafter"/>
</dbReference>
<dbReference type="GO" id="GO:0046452">
    <property type="term" value="P:dihydrofolate metabolic process"/>
    <property type="evidence" value="ECO:0007669"/>
    <property type="project" value="TreeGrafter"/>
</dbReference>
<protein>
    <recommendedName>
        <fullName evidence="3">Dihydrofolate reductase</fullName>
        <ecNumber evidence="2">1.5.1.3</ecNumber>
    </recommendedName>
</protein>
<evidence type="ECO:0000259" key="8">
    <source>
        <dbReference type="PROSITE" id="PS51330"/>
    </source>
</evidence>
<dbReference type="InterPro" id="IPR012259">
    <property type="entry name" value="DHFR"/>
</dbReference>
<keyword evidence="6 9" id="KW-0560">Oxidoreductase</keyword>
<dbReference type="GO" id="GO:0046654">
    <property type="term" value="P:tetrahydrofolate biosynthetic process"/>
    <property type="evidence" value="ECO:0007669"/>
    <property type="project" value="InterPro"/>
</dbReference>
<dbReference type="PANTHER" id="PTHR48069">
    <property type="entry name" value="DIHYDROFOLATE REDUCTASE"/>
    <property type="match status" value="1"/>
</dbReference>
<dbReference type="EC" id="1.5.1.3" evidence="2"/>
<dbReference type="InterPro" id="IPR024072">
    <property type="entry name" value="DHFR-like_dom_sf"/>
</dbReference>
<dbReference type="GO" id="GO:0004146">
    <property type="term" value="F:dihydrofolate reductase activity"/>
    <property type="evidence" value="ECO:0007669"/>
    <property type="project" value="UniProtKB-EC"/>
</dbReference>
<dbReference type="GO" id="GO:0046655">
    <property type="term" value="P:folic acid metabolic process"/>
    <property type="evidence" value="ECO:0007669"/>
    <property type="project" value="TreeGrafter"/>
</dbReference>
<gene>
    <name evidence="9" type="primary">DFR1</name>
    <name evidence="9" type="ORF">LPJ53_004824</name>
</gene>
<dbReference type="PROSITE" id="PS51330">
    <property type="entry name" value="DHFR_2"/>
    <property type="match status" value="1"/>
</dbReference>
<sequence length="220" mass="24102">MTAKPLTLIVAAASSNGAIGRNNDIPWRLRNELGYFHKVTTAAPAHTMNACILGRLCWLSIPPRHRPLASRYNIILTSDPSILDSAAGAAGAAMPPPPFTVTRPSLAAALEHIDELNRGSEVKIDRVFVCGGRGVYAEALGAPGHVQILRTDVRLDEEEAKKCDVFFPEVDQQLFVRQTHERLEQVAGVPVPRGLQTEAGIQYEFQLYEKTPLPLEESRS</sequence>
<comment type="caution">
    <text evidence="9">The sequence shown here is derived from an EMBL/GenBank/DDBJ whole genome shotgun (WGS) entry which is preliminary data.</text>
</comment>
<dbReference type="PRINTS" id="PR00070">
    <property type="entry name" value="DHFR"/>
</dbReference>
<dbReference type="PROSITE" id="PS00075">
    <property type="entry name" value="DHFR_1"/>
    <property type="match status" value="1"/>
</dbReference>
<dbReference type="GO" id="GO:0050661">
    <property type="term" value="F:NADP binding"/>
    <property type="evidence" value="ECO:0007669"/>
    <property type="project" value="InterPro"/>
</dbReference>